<dbReference type="AlphaFoldDB" id="A0A4C1STJ8"/>
<accession>A0A4C1STJ8</accession>
<dbReference type="Proteomes" id="UP000299102">
    <property type="component" value="Unassembled WGS sequence"/>
</dbReference>
<gene>
    <name evidence="1" type="ORF">EVAR_76708_1</name>
</gene>
<keyword evidence="2" id="KW-1185">Reference proteome</keyword>
<protein>
    <submittedName>
        <fullName evidence="1">Uncharacterized protein</fullName>
    </submittedName>
</protein>
<reference evidence="1 2" key="1">
    <citation type="journal article" date="2019" name="Commun. Biol.">
        <title>The bagworm genome reveals a unique fibroin gene that provides high tensile strength.</title>
        <authorList>
            <person name="Kono N."/>
            <person name="Nakamura H."/>
            <person name="Ohtoshi R."/>
            <person name="Tomita M."/>
            <person name="Numata K."/>
            <person name="Arakawa K."/>
        </authorList>
    </citation>
    <scope>NUCLEOTIDE SEQUENCE [LARGE SCALE GENOMIC DNA]</scope>
</reference>
<comment type="caution">
    <text evidence="1">The sequence shown here is derived from an EMBL/GenBank/DDBJ whole genome shotgun (WGS) entry which is preliminary data.</text>
</comment>
<sequence>MGCGSGRKNLRGPAVREAKAVRVRGEIPCKIFVLLSPRLRSFGGRGLPTIVVNVRGQQVNVPSWHGACGVMWLKLKTHRSIRPRCACRGRELSLFVVPAEWQP</sequence>
<evidence type="ECO:0000313" key="1">
    <source>
        <dbReference type="EMBL" id="GBP05246.1"/>
    </source>
</evidence>
<proteinExistence type="predicted"/>
<evidence type="ECO:0000313" key="2">
    <source>
        <dbReference type="Proteomes" id="UP000299102"/>
    </source>
</evidence>
<dbReference type="EMBL" id="BGZK01000017">
    <property type="protein sequence ID" value="GBP05246.1"/>
    <property type="molecule type" value="Genomic_DNA"/>
</dbReference>
<name>A0A4C1STJ8_EUMVA</name>
<organism evidence="1 2">
    <name type="scientific">Eumeta variegata</name>
    <name type="common">Bagworm moth</name>
    <name type="synonym">Eumeta japonica</name>
    <dbReference type="NCBI Taxonomy" id="151549"/>
    <lineage>
        <taxon>Eukaryota</taxon>
        <taxon>Metazoa</taxon>
        <taxon>Ecdysozoa</taxon>
        <taxon>Arthropoda</taxon>
        <taxon>Hexapoda</taxon>
        <taxon>Insecta</taxon>
        <taxon>Pterygota</taxon>
        <taxon>Neoptera</taxon>
        <taxon>Endopterygota</taxon>
        <taxon>Lepidoptera</taxon>
        <taxon>Glossata</taxon>
        <taxon>Ditrysia</taxon>
        <taxon>Tineoidea</taxon>
        <taxon>Psychidae</taxon>
        <taxon>Oiketicinae</taxon>
        <taxon>Eumeta</taxon>
    </lineage>
</organism>